<dbReference type="CDD" id="cd18724">
    <property type="entry name" value="PIN_LabA-like"/>
    <property type="match status" value="1"/>
</dbReference>
<feature type="compositionally biased region" description="Polar residues" evidence="1">
    <location>
        <begin position="354"/>
        <end position="366"/>
    </location>
</feature>
<dbReference type="RefSeq" id="XP_069203805.1">
    <property type="nucleotide sequence ID" value="XM_069340337.1"/>
</dbReference>
<reference evidence="2 3" key="1">
    <citation type="submission" date="2024-07" db="EMBL/GenBank/DDBJ databases">
        <title>Draft sequence of the Neodothiora populina.</title>
        <authorList>
            <person name="Drown D.D."/>
            <person name="Schuette U.S."/>
            <person name="Buechlein A.B."/>
            <person name="Rusch D.R."/>
            <person name="Winton L.W."/>
            <person name="Adams G.A."/>
        </authorList>
    </citation>
    <scope>NUCLEOTIDE SEQUENCE [LARGE SCALE GENOMIC DNA]</scope>
    <source>
        <strain evidence="2 3">CPC 39397</strain>
    </source>
</reference>
<feature type="compositionally biased region" description="Gly residues" evidence="1">
    <location>
        <begin position="543"/>
        <end position="552"/>
    </location>
</feature>
<dbReference type="PANTHER" id="PTHR15837:SF5">
    <property type="entry name" value="NYN DOMAIN-CONTAINING PROTEIN"/>
    <property type="match status" value="1"/>
</dbReference>
<feature type="region of interest" description="Disordered" evidence="1">
    <location>
        <begin position="343"/>
        <end position="380"/>
    </location>
</feature>
<accession>A0ABR3PN20</accession>
<comment type="caution">
    <text evidence="2">The sequence shown here is derived from an EMBL/GenBank/DDBJ whole genome shotgun (WGS) entry which is preliminary data.</text>
</comment>
<feature type="compositionally biased region" description="Basic residues" evidence="1">
    <location>
        <begin position="166"/>
        <end position="177"/>
    </location>
</feature>
<gene>
    <name evidence="2" type="ORF">AAFC00_001178</name>
</gene>
<sequence>MTTTTTEKAWDFSQVLKLINTLDANPPSSSPAQSIPAHSAAVAAAAAVNDFDFGVSQSLPNHSPFGAFESTSNGGVRLGDFDKVWEYLGAPLQAPIPKFTNPTSTASEKISPTLRERVPVKTDYTSDGAVYLTPSKKSIQWRDEASAGGLFDVAPSSSQEPVRLTKTQRKKKNRQERKKLGAEALVSASDFESEADDHPNRFTPARKASVHTVVSESPTPRYNLRSCSATAAAASAAAKNATPSKSESSLITPVKKSPESFFEKRERSRSPTKQPHRSKSTQASDAAPSTPAPKTPLAASRKHSQPITTTHKTPATDGKNNQRKEWPVVNLQDKLAQINRSPSFLPASVKPTRHTNLTQPTLTSDGTIEKLSESPSKHSNNRNIIKPKIVRTGEDRDLALLLKLVSDFYEDRGHLVKPANLANHSNNPKGIHVFVDASNIFIGFHDQLKRSRDIPQHFHVPRVNLSFGALALLMERRRPIAKRVLVGSKPNLLAFDTAREIGYECSLLDKVLKARELTDRQKYFQEMERKKREKGGRFRSGSNSGGESGGSGLETTSGPVYAPEAFVEQGVDEILHLKMMESIVDTEEPSTMVLATGDAAQAEYSQGFMKMTQRALKAGWRVELVSWSKNISQAYKKSAFRKEWGDKFKIVELDDYAEELLDM</sequence>
<feature type="region of interest" description="Disordered" evidence="1">
    <location>
        <begin position="237"/>
        <end position="324"/>
    </location>
</feature>
<protein>
    <recommendedName>
        <fullName evidence="4">NYN domain-containing protein</fullName>
    </recommendedName>
</protein>
<proteinExistence type="predicted"/>
<name>A0ABR3PN20_9PEZI</name>
<keyword evidence="3" id="KW-1185">Reference proteome</keyword>
<evidence type="ECO:0000313" key="2">
    <source>
        <dbReference type="EMBL" id="KAL1310956.1"/>
    </source>
</evidence>
<evidence type="ECO:0000256" key="1">
    <source>
        <dbReference type="SAM" id="MobiDB-lite"/>
    </source>
</evidence>
<feature type="region of interest" description="Disordered" evidence="1">
    <location>
        <begin position="526"/>
        <end position="555"/>
    </location>
</feature>
<dbReference type="EMBL" id="JBFMKM010000003">
    <property type="protein sequence ID" value="KAL1310956.1"/>
    <property type="molecule type" value="Genomic_DNA"/>
</dbReference>
<feature type="region of interest" description="Disordered" evidence="1">
    <location>
        <begin position="150"/>
        <end position="223"/>
    </location>
</feature>
<dbReference type="PANTHER" id="PTHR15837">
    <property type="entry name" value="RAN GUANINE NUCLEOTIDE RELEASE FACTOR"/>
    <property type="match status" value="1"/>
</dbReference>
<feature type="compositionally biased region" description="Basic and acidic residues" evidence="1">
    <location>
        <begin position="367"/>
        <end position="376"/>
    </location>
</feature>
<feature type="compositionally biased region" description="Basic and acidic residues" evidence="1">
    <location>
        <begin position="256"/>
        <end position="269"/>
    </location>
</feature>
<dbReference type="InterPro" id="IPR007681">
    <property type="entry name" value="Mog1"/>
</dbReference>
<feature type="compositionally biased region" description="Low complexity" evidence="1">
    <location>
        <begin position="237"/>
        <end position="246"/>
    </location>
</feature>
<dbReference type="GeneID" id="95974881"/>
<evidence type="ECO:0008006" key="4">
    <source>
        <dbReference type="Google" id="ProtNLM"/>
    </source>
</evidence>
<evidence type="ECO:0000313" key="3">
    <source>
        <dbReference type="Proteomes" id="UP001562354"/>
    </source>
</evidence>
<organism evidence="2 3">
    <name type="scientific">Neodothiora populina</name>
    <dbReference type="NCBI Taxonomy" id="2781224"/>
    <lineage>
        <taxon>Eukaryota</taxon>
        <taxon>Fungi</taxon>
        <taxon>Dikarya</taxon>
        <taxon>Ascomycota</taxon>
        <taxon>Pezizomycotina</taxon>
        <taxon>Dothideomycetes</taxon>
        <taxon>Dothideomycetidae</taxon>
        <taxon>Dothideales</taxon>
        <taxon>Dothioraceae</taxon>
        <taxon>Neodothiora</taxon>
    </lineage>
</organism>
<dbReference type="Gene3D" id="3.40.50.1010">
    <property type="entry name" value="5'-nuclease"/>
    <property type="match status" value="1"/>
</dbReference>
<dbReference type="Proteomes" id="UP001562354">
    <property type="component" value="Unassembled WGS sequence"/>
</dbReference>